<organism evidence="8 9">
    <name type="scientific">Ecytonucleospora hepatopenaei</name>
    <dbReference type="NCBI Taxonomy" id="646526"/>
    <lineage>
        <taxon>Eukaryota</taxon>
        <taxon>Fungi</taxon>
        <taxon>Fungi incertae sedis</taxon>
        <taxon>Microsporidia</taxon>
        <taxon>Enterocytozoonidae</taxon>
        <taxon>Ecytonucleospora</taxon>
    </lineage>
</organism>
<dbReference type="EMBL" id="MNPJ01000002">
    <property type="protein sequence ID" value="OQS55804.1"/>
    <property type="molecule type" value="Genomic_DNA"/>
</dbReference>
<dbReference type="InterPro" id="IPR029054">
    <property type="entry name" value="dUTPase-like"/>
</dbReference>
<name>A0A1W0E974_9MICR</name>
<comment type="caution">
    <text evidence="8">The sequence shown here is derived from an EMBL/GenBank/DDBJ whole genome shotgun (WGS) entry which is preliminary data.</text>
</comment>
<dbReference type="Proteomes" id="UP000192758">
    <property type="component" value="Unassembled WGS sequence"/>
</dbReference>
<evidence type="ECO:0000313" key="9">
    <source>
        <dbReference type="Proteomes" id="UP000192758"/>
    </source>
</evidence>
<comment type="pathway">
    <text evidence="1 6">Pyrimidine metabolism; dUMP biosynthesis; dUMP from dCTP (dUTP route): step 2/2.</text>
</comment>
<dbReference type="InterPro" id="IPR036157">
    <property type="entry name" value="dUTPase-like_sf"/>
</dbReference>
<comment type="catalytic activity">
    <reaction evidence="6">
        <text>dUTP + H2O = dUMP + diphosphate + H(+)</text>
        <dbReference type="Rhea" id="RHEA:10248"/>
        <dbReference type="ChEBI" id="CHEBI:15377"/>
        <dbReference type="ChEBI" id="CHEBI:15378"/>
        <dbReference type="ChEBI" id="CHEBI:33019"/>
        <dbReference type="ChEBI" id="CHEBI:61555"/>
        <dbReference type="ChEBI" id="CHEBI:246422"/>
        <dbReference type="EC" id="3.6.1.23"/>
    </reaction>
</comment>
<keyword evidence="9" id="KW-1185">Reference proteome</keyword>
<keyword evidence="6" id="KW-0479">Metal-binding</keyword>
<comment type="function">
    <text evidence="6">Involved in nucleotide metabolism via production of dUMP, the immediate precursor of thymidine nucleotides, and decreases the intracellular concentration of dUTP so that uracil cannot be incorporated into DNA.</text>
</comment>
<dbReference type="Gene3D" id="2.70.40.10">
    <property type="match status" value="1"/>
</dbReference>
<evidence type="ECO:0000256" key="2">
    <source>
        <dbReference type="ARBA" id="ARBA00006581"/>
    </source>
</evidence>
<dbReference type="GO" id="GO:0046081">
    <property type="term" value="P:dUTP catabolic process"/>
    <property type="evidence" value="ECO:0007669"/>
    <property type="project" value="UniProtKB-UniRule"/>
</dbReference>
<accession>A0A1W0E974</accession>
<proteinExistence type="inferred from homology"/>
<keyword evidence="5 6" id="KW-0546">Nucleotide metabolism</keyword>
<comment type="similarity">
    <text evidence="2 6">Belongs to the dUTPase family.</text>
</comment>
<evidence type="ECO:0000256" key="1">
    <source>
        <dbReference type="ARBA" id="ARBA00005142"/>
    </source>
</evidence>
<keyword evidence="6" id="KW-0460">Magnesium</keyword>
<evidence type="ECO:0000256" key="5">
    <source>
        <dbReference type="ARBA" id="ARBA00023080"/>
    </source>
</evidence>
<gene>
    <name evidence="8" type="ORF">EHP00_1646</name>
</gene>
<dbReference type="OrthoDB" id="10261072at2759"/>
<dbReference type="GO" id="GO:0006226">
    <property type="term" value="P:dUMP biosynthetic process"/>
    <property type="evidence" value="ECO:0007669"/>
    <property type="project" value="UniProtKB-UniRule"/>
</dbReference>
<dbReference type="VEuPathDB" id="MicrosporidiaDB:EHP00_1646"/>
<evidence type="ECO:0000256" key="3">
    <source>
        <dbReference type="ARBA" id="ARBA00011233"/>
    </source>
</evidence>
<sequence>MLIKYFLPCIFMSDFKLLLMNKNAVPLKWNGSGYNMHASEDVLLEPNVPLCVPTGIKMSFPNTHCGLITKVGIKTLGGLIDSDYRGEVKVIMVSKEERKIKKGEVVAQINIIKVATPDVEVEQGYPSDSKTDIK</sequence>
<comment type="subunit">
    <text evidence="3 6">Homotrimer.</text>
</comment>
<keyword evidence="4 6" id="KW-0378">Hydrolase</keyword>
<evidence type="ECO:0000256" key="6">
    <source>
        <dbReference type="RuleBase" id="RU367024"/>
    </source>
</evidence>
<dbReference type="PANTHER" id="PTHR11241:SF0">
    <property type="entry name" value="DEOXYURIDINE 5'-TRIPHOSPHATE NUCLEOTIDOHYDROLASE"/>
    <property type="match status" value="1"/>
</dbReference>
<comment type="cofactor">
    <cofactor evidence="6">
        <name>Mg(2+)</name>
        <dbReference type="ChEBI" id="CHEBI:18420"/>
    </cofactor>
</comment>
<dbReference type="PANTHER" id="PTHR11241">
    <property type="entry name" value="DEOXYURIDINE 5'-TRIPHOSPHATE NUCLEOTIDOHYDROLASE"/>
    <property type="match status" value="1"/>
</dbReference>
<dbReference type="GO" id="GO:0004170">
    <property type="term" value="F:dUTP diphosphatase activity"/>
    <property type="evidence" value="ECO:0007669"/>
    <property type="project" value="UniProtKB-UniRule"/>
</dbReference>
<dbReference type="InterPro" id="IPR033704">
    <property type="entry name" value="dUTPase_trimeric"/>
</dbReference>
<reference evidence="8 9" key="1">
    <citation type="journal article" date="2017" name="Environ. Microbiol.">
        <title>Decay of the glycolytic pathway and adaptation to intranuclear parasitism within Enterocytozoonidae microsporidia.</title>
        <authorList>
            <person name="Wiredu Boakye D."/>
            <person name="Jaroenlak P."/>
            <person name="Prachumwat A."/>
            <person name="Williams T.A."/>
            <person name="Bateman K.S."/>
            <person name="Itsathitphaisarn O."/>
            <person name="Sritunyalucksana K."/>
            <person name="Paszkiewicz K.H."/>
            <person name="Moore K.A."/>
            <person name="Stentiford G.D."/>
            <person name="Williams B.A."/>
        </authorList>
    </citation>
    <scope>NUCLEOTIDE SEQUENCE [LARGE SCALE GENOMIC DNA]</scope>
    <source>
        <strain evidence="8 9">TH1</strain>
    </source>
</reference>
<evidence type="ECO:0000313" key="8">
    <source>
        <dbReference type="EMBL" id="OQS55804.1"/>
    </source>
</evidence>
<dbReference type="UniPathway" id="UPA00610">
    <property type="reaction ID" value="UER00666"/>
</dbReference>
<dbReference type="AlphaFoldDB" id="A0A1W0E974"/>
<dbReference type="SUPFAM" id="SSF51283">
    <property type="entry name" value="dUTPase-like"/>
    <property type="match status" value="1"/>
</dbReference>
<evidence type="ECO:0000259" key="7">
    <source>
        <dbReference type="Pfam" id="PF00692"/>
    </source>
</evidence>
<dbReference type="GO" id="GO:0000287">
    <property type="term" value="F:magnesium ion binding"/>
    <property type="evidence" value="ECO:0007669"/>
    <property type="project" value="UniProtKB-UniRule"/>
</dbReference>
<protein>
    <recommendedName>
        <fullName evidence="6">Deoxyuridine 5'-triphosphate nucleotidohydrolase</fullName>
        <shortName evidence="6">dUTPase</shortName>
        <ecNumber evidence="6">3.6.1.23</ecNumber>
    </recommendedName>
    <alternativeName>
        <fullName evidence="6">dUTP pyrophosphatase</fullName>
    </alternativeName>
</protein>
<dbReference type="InterPro" id="IPR008181">
    <property type="entry name" value="dUTPase"/>
</dbReference>
<dbReference type="STRING" id="646526.A0A1W0E974"/>
<dbReference type="SMR" id="A0A1W0E974"/>
<dbReference type="EC" id="3.6.1.23" evidence="6"/>
<feature type="domain" description="dUTPase-like" evidence="7">
    <location>
        <begin position="32"/>
        <end position="124"/>
    </location>
</feature>
<dbReference type="Pfam" id="PF00692">
    <property type="entry name" value="dUTPase"/>
    <property type="match status" value="1"/>
</dbReference>
<dbReference type="CDD" id="cd07557">
    <property type="entry name" value="trimeric_dUTPase"/>
    <property type="match status" value="1"/>
</dbReference>
<evidence type="ECO:0000256" key="4">
    <source>
        <dbReference type="ARBA" id="ARBA00022801"/>
    </source>
</evidence>